<evidence type="ECO:0000259" key="3">
    <source>
        <dbReference type="Pfam" id="PF19040"/>
    </source>
</evidence>
<keyword evidence="1" id="KW-1133">Transmembrane helix</keyword>
<feature type="transmembrane region" description="Helical" evidence="1">
    <location>
        <begin position="242"/>
        <end position="262"/>
    </location>
</feature>
<comment type="caution">
    <text evidence="4">The sequence shown here is derived from an EMBL/GenBank/DDBJ whole genome shotgun (WGS) entry which is preliminary data.</text>
</comment>
<dbReference type="PANTHER" id="PTHR23028">
    <property type="entry name" value="ACETYLTRANSFERASE"/>
    <property type="match status" value="1"/>
</dbReference>
<keyword evidence="4" id="KW-0012">Acyltransferase</keyword>
<evidence type="ECO:0000256" key="1">
    <source>
        <dbReference type="SAM" id="Phobius"/>
    </source>
</evidence>
<gene>
    <name evidence="4" type="ORF">Atai01_30640</name>
</gene>
<keyword evidence="4" id="KW-0808">Transferase</keyword>
<dbReference type="GO" id="GO:0009103">
    <property type="term" value="P:lipopolysaccharide biosynthetic process"/>
    <property type="evidence" value="ECO:0007669"/>
    <property type="project" value="TreeGrafter"/>
</dbReference>
<feature type="transmembrane region" description="Helical" evidence="1">
    <location>
        <begin position="154"/>
        <end position="175"/>
    </location>
</feature>
<feature type="transmembrane region" description="Helical" evidence="1">
    <location>
        <begin position="60"/>
        <end position="79"/>
    </location>
</feature>
<dbReference type="PANTHER" id="PTHR23028:SF53">
    <property type="entry name" value="ACYL_TRANSF_3 DOMAIN-CONTAINING PROTEIN"/>
    <property type="match status" value="1"/>
</dbReference>
<feature type="domain" description="SGNH" evidence="3">
    <location>
        <begin position="424"/>
        <end position="638"/>
    </location>
</feature>
<keyword evidence="5" id="KW-1185">Reference proteome</keyword>
<evidence type="ECO:0000313" key="5">
    <source>
        <dbReference type="Proteomes" id="UP001165136"/>
    </source>
</evidence>
<evidence type="ECO:0000313" key="4">
    <source>
        <dbReference type="EMBL" id="GLY66445.1"/>
    </source>
</evidence>
<feature type="transmembrane region" description="Helical" evidence="1">
    <location>
        <begin position="302"/>
        <end position="325"/>
    </location>
</feature>
<feature type="transmembrane region" description="Helical" evidence="1">
    <location>
        <begin position="181"/>
        <end position="202"/>
    </location>
</feature>
<dbReference type="InterPro" id="IPR043968">
    <property type="entry name" value="SGNH"/>
</dbReference>
<feature type="transmembrane region" description="Helical" evidence="1">
    <location>
        <begin position="345"/>
        <end position="363"/>
    </location>
</feature>
<feature type="transmembrane region" description="Helical" evidence="1">
    <location>
        <begin position="274"/>
        <end position="296"/>
    </location>
</feature>
<organism evidence="4 5">
    <name type="scientific">Amycolatopsis taiwanensis</name>
    <dbReference type="NCBI Taxonomy" id="342230"/>
    <lineage>
        <taxon>Bacteria</taxon>
        <taxon>Bacillati</taxon>
        <taxon>Actinomycetota</taxon>
        <taxon>Actinomycetes</taxon>
        <taxon>Pseudonocardiales</taxon>
        <taxon>Pseudonocardiaceae</taxon>
        <taxon>Amycolatopsis</taxon>
    </lineage>
</organism>
<dbReference type="GO" id="GO:0016020">
    <property type="term" value="C:membrane"/>
    <property type="evidence" value="ECO:0007669"/>
    <property type="project" value="TreeGrafter"/>
</dbReference>
<dbReference type="InterPro" id="IPR002656">
    <property type="entry name" value="Acyl_transf_3_dom"/>
</dbReference>
<sequence>MRALACALVVVYHVWLDRISGGVDAFFVISGFLLTGQLVRARARGRIQFRPLWGRMFTRLFPAALTVLLVTLALGVLLLPQARWLQTIREVTSATLYFENWRLAIDSADYFAQHNEASVVQHFWSLAIQGQFYLVWPLLVALVAVIARRRLRPALATVLVVLFAGSLWFSIWLTAENQPLAYFHSLTRVWEFALGGLLALAIDAVAIPRLLRLLLGWAGVIGLVSCGLVFQVGTVFPGYQALWPTVSAALVIAAATTHSRIGADRILATRPLQYLGNLSYSLYLWHWPVLVFYLLARGHMEVGLLGGTAVIATALVLSVITYHLVEKPVRESRIAVRTRWGAYRFAVLAMAPVLGAAGAWQLASDHLVSSRTLVAGADSDHPGALARTEGFSYQGRENPTLVPSFIAVPEDWAWIDNCEDSPRGAGLQICTSTPAGPVAKRIVIVGDSHPTQFIAALLPVAEQRDWQLIVMSRGGCPFSTESEIDPENIECKDWNAAAADEIIALHPDAVFTTSTREVRVGVPEITPPGFVAQWQKLAAENIPVLATRDNPRYDFPPSACVETAGPDAPECATPRADLYAPDPPYAGLDDIPPNVSFLDFSDYYCLPDVCPPVIGNVLLYLDNNHLTATYLSTMAPIVGDAIEAALHWDEPDPPTPA</sequence>
<feature type="domain" description="Acyltransferase 3" evidence="2">
    <location>
        <begin position="1"/>
        <end position="322"/>
    </location>
</feature>
<feature type="transmembrane region" description="Helical" evidence="1">
    <location>
        <begin position="214"/>
        <end position="236"/>
    </location>
</feature>
<dbReference type="Proteomes" id="UP001165136">
    <property type="component" value="Unassembled WGS sequence"/>
</dbReference>
<dbReference type="Pfam" id="PF19040">
    <property type="entry name" value="SGNH"/>
    <property type="match status" value="1"/>
</dbReference>
<dbReference type="InterPro" id="IPR050879">
    <property type="entry name" value="Acyltransferase_3"/>
</dbReference>
<reference evidence="4" key="1">
    <citation type="submission" date="2023-03" db="EMBL/GenBank/DDBJ databases">
        <title>Amycolatopsis taiwanensis NBRC 103393.</title>
        <authorList>
            <person name="Ichikawa N."/>
            <person name="Sato H."/>
            <person name="Tonouchi N."/>
        </authorList>
    </citation>
    <scope>NUCLEOTIDE SEQUENCE</scope>
    <source>
        <strain evidence="4">NBRC 103393</strain>
    </source>
</reference>
<accession>A0A9W6R2R0</accession>
<proteinExistence type="predicted"/>
<feature type="transmembrane region" description="Helical" evidence="1">
    <location>
        <begin position="19"/>
        <end position="39"/>
    </location>
</feature>
<dbReference type="Pfam" id="PF01757">
    <property type="entry name" value="Acyl_transf_3"/>
    <property type="match status" value="1"/>
</dbReference>
<dbReference type="GO" id="GO:0016747">
    <property type="term" value="F:acyltransferase activity, transferring groups other than amino-acyl groups"/>
    <property type="evidence" value="ECO:0007669"/>
    <property type="project" value="InterPro"/>
</dbReference>
<keyword evidence="1" id="KW-0812">Transmembrane</keyword>
<evidence type="ECO:0000259" key="2">
    <source>
        <dbReference type="Pfam" id="PF01757"/>
    </source>
</evidence>
<dbReference type="EMBL" id="BSTI01000006">
    <property type="protein sequence ID" value="GLY66445.1"/>
    <property type="molecule type" value="Genomic_DNA"/>
</dbReference>
<keyword evidence="1" id="KW-0472">Membrane</keyword>
<feature type="transmembrane region" description="Helical" evidence="1">
    <location>
        <begin position="123"/>
        <end position="147"/>
    </location>
</feature>
<name>A0A9W6R2R0_9PSEU</name>
<protein>
    <submittedName>
        <fullName evidence="4">Acyltransferase</fullName>
    </submittedName>
</protein>
<dbReference type="AlphaFoldDB" id="A0A9W6R2R0"/>